<sequence length="65" mass="7467">MVTRFAILFSALHLIAQLKLEETKKPAHYEQALECKQSIEMGLYYKTLTAFRSANAFSKRLTIDS</sequence>
<proteinExistence type="predicted"/>
<dbReference type="EMBL" id="CP045350">
    <property type="protein sequence ID" value="QFT25224.1"/>
    <property type="molecule type" value="Genomic_DNA"/>
</dbReference>
<evidence type="ECO:0000313" key="1">
    <source>
        <dbReference type="EMBL" id="QFT25224.1"/>
    </source>
</evidence>
<dbReference type="Proteomes" id="UP000326936">
    <property type="component" value="Chromosome"/>
</dbReference>
<dbReference type="AlphaFoldDB" id="A0A5P9CG85"/>
<gene>
    <name evidence="1" type="ORF">FIV01_02040</name>
</gene>
<reference evidence="1 2" key="1">
    <citation type="submission" date="2019-10" db="EMBL/GenBank/DDBJ databases">
        <title>Complete genome sequence of Vibrio sp. strain THAF100, isolated from non-filtered water from the water column of tank 6 of a marine aquarium containing stony-coral fragments. Water maintained at 26 degree C.</title>
        <authorList>
            <person name="Ruckert C."/>
            <person name="Franco A."/>
            <person name="Kalinowski J."/>
            <person name="Glaeser S."/>
        </authorList>
    </citation>
    <scope>NUCLEOTIDE SEQUENCE [LARGE SCALE GENOMIC DNA]</scope>
    <source>
        <strain evidence="1 2">THAF100</strain>
    </source>
</reference>
<evidence type="ECO:0000313" key="2">
    <source>
        <dbReference type="Proteomes" id="UP000326936"/>
    </source>
</evidence>
<dbReference type="KEGG" id="vaq:FIV01_02040"/>
<organism evidence="1 2">
    <name type="scientific">Vibrio aquimaris</name>
    <dbReference type="NCBI Taxonomy" id="2587862"/>
    <lineage>
        <taxon>Bacteria</taxon>
        <taxon>Pseudomonadati</taxon>
        <taxon>Pseudomonadota</taxon>
        <taxon>Gammaproteobacteria</taxon>
        <taxon>Vibrionales</taxon>
        <taxon>Vibrionaceae</taxon>
        <taxon>Vibrio</taxon>
    </lineage>
</organism>
<name>A0A5P9CG85_9VIBR</name>
<accession>A0A5P9CG85</accession>
<protein>
    <submittedName>
        <fullName evidence="1">Uncharacterized protein</fullName>
    </submittedName>
</protein>
<keyword evidence="2" id="KW-1185">Reference proteome</keyword>